<dbReference type="Proteomes" id="UP000243515">
    <property type="component" value="Unassembled WGS sequence"/>
</dbReference>
<feature type="domain" description="Tetrapyrrole biosynthesis uroporphyrinogen III synthase" evidence="2">
    <location>
        <begin position="176"/>
        <end position="351"/>
    </location>
</feature>
<dbReference type="GO" id="GO:0006780">
    <property type="term" value="P:uroporphyrinogen III biosynthetic process"/>
    <property type="evidence" value="ECO:0007669"/>
    <property type="project" value="InterPro"/>
</dbReference>
<accession>A0A232LWY5</accession>
<proteinExistence type="predicted"/>
<reference evidence="3 4" key="1">
    <citation type="journal article" date="2015" name="Environ. Microbiol.">
        <title>Metagenome sequence of Elaphomyces granulatus from sporocarp tissue reveals Ascomycota ectomycorrhizal fingerprints of genome expansion and a Proteobacteria-rich microbiome.</title>
        <authorList>
            <person name="Quandt C.A."/>
            <person name="Kohler A."/>
            <person name="Hesse C.N."/>
            <person name="Sharpton T.J."/>
            <person name="Martin F."/>
            <person name="Spatafora J.W."/>
        </authorList>
    </citation>
    <scope>NUCLEOTIDE SEQUENCE [LARGE SCALE GENOMIC DNA]</scope>
    <source>
        <strain evidence="3 4">OSC145934</strain>
    </source>
</reference>
<dbReference type="GO" id="GO:0006782">
    <property type="term" value="P:protoporphyrinogen IX biosynthetic process"/>
    <property type="evidence" value="ECO:0007669"/>
    <property type="project" value="UniProtKB-UniPathway"/>
</dbReference>
<dbReference type="EMBL" id="NPHW01004048">
    <property type="protein sequence ID" value="OXV08538.1"/>
    <property type="molecule type" value="Genomic_DNA"/>
</dbReference>
<evidence type="ECO:0000256" key="1">
    <source>
        <dbReference type="SAM" id="MobiDB-lite"/>
    </source>
</evidence>
<dbReference type="SUPFAM" id="SSF69618">
    <property type="entry name" value="HemD-like"/>
    <property type="match status" value="1"/>
</dbReference>
<comment type="caution">
    <text evidence="3">The sequence shown here is derived from an EMBL/GenBank/DDBJ whole genome shotgun (WGS) entry which is preliminary data.</text>
</comment>
<name>A0A232LWY5_9EURO</name>
<sequence>MKTPVLLLKTRSTPHDGYEEYFSKKEYYDPVFIPVLQHCFNHENLRAVKELFISGAFGNRGGQKTKEKYGGLIFTSQRAVEGFAQTVTEIGVPIASAVSHSLVLYTVGPATSRALQTIRDSHLHHAHIYGEEAGNGDDLAHMILEHYNHLHSPNDSENNAGNNDEDHSQKKSTNQKGQGNQKPALFFLVGEQRRDVIPRTLMSDSLPEHQRIQVDELVVYETGAMDSFEGDFRAAVGAARCTGIASDGQVDLREGQGQCRSKIEEGDRGVMWVVVFSPTGCDAMLKVLRERFPSTADSSTTGVEGDRTDNLGRWSRRRCLVATIGPTTRDHLRSKYGFDPEVCAARPSPEGVGKGIEAFMQARQMEQG</sequence>
<dbReference type="InterPro" id="IPR039793">
    <property type="entry name" value="UROS/Hem4"/>
</dbReference>
<dbReference type="Pfam" id="PF02602">
    <property type="entry name" value="HEM4"/>
    <property type="match status" value="2"/>
</dbReference>
<evidence type="ECO:0000313" key="4">
    <source>
        <dbReference type="Proteomes" id="UP000243515"/>
    </source>
</evidence>
<organism evidence="3 4">
    <name type="scientific">Elaphomyces granulatus</name>
    <dbReference type="NCBI Taxonomy" id="519963"/>
    <lineage>
        <taxon>Eukaryota</taxon>
        <taxon>Fungi</taxon>
        <taxon>Dikarya</taxon>
        <taxon>Ascomycota</taxon>
        <taxon>Pezizomycotina</taxon>
        <taxon>Eurotiomycetes</taxon>
        <taxon>Eurotiomycetidae</taxon>
        <taxon>Eurotiales</taxon>
        <taxon>Elaphomycetaceae</taxon>
        <taxon>Elaphomyces</taxon>
    </lineage>
</organism>
<feature type="region of interest" description="Disordered" evidence="1">
    <location>
        <begin position="150"/>
        <end position="182"/>
    </location>
</feature>
<feature type="domain" description="Tetrapyrrole biosynthesis uroporphyrinogen III synthase" evidence="2">
    <location>
        <begin position="26"/>
        <end position="146"/>
    </location>
</feature>
<protein>
    <recommendedName>
        <fullName evidence="2">Tetrapyrrole biosynthesis uroporphyrinogen III synthase domain-containing protein</fullName>
    </recommendedName>
</protein>
<dbReference type="InterPro" id="IPR003754">
    <property type="entry name" value="4pyrrol_synth_uPrphyn_synth"/>
</dbReference>
<dbReference type="OrthoDB" id="5595751at2759"/>
<keyword evidence="4" id="KW-1185">Reference proteome</keyword>
<dbReference type="GO" id="GO:0004852">
    <property type="term" value="F:uroporphyrinogen-III synthase activity"/>
    <property type="evidence" value="ECO:0007669"/>
    <property type="project" value="InterPro"/>
</dbReference>
<evidence type="ECO:0000313" key="3">
    <source>
        <dbReference type="EMBL" id="OXV08538.1"/>
    </source>
</evidence>
<dbReference type="CDD" id="cd06578">
    <property type="entry name" value="HemD"/>
    <property type="match status" value="1"/>
</dbReference>
<dbReference type="AlphaFoldDB" id="A0A232LWY5"/>
<gene>
    <name evidence="3" type="ORF">Egran_03699</name>
</gene>
<dbReference type="FunFam" id="3.40.50.10090:FF:000011">
    <property type="entry name" value="Uroporphyrinogen-III synthase (UroS), putative"/>
    <property type="match status" value="1"/>
</dbReference>
<feature type="compositionally biased region" description="Polar residues" evidence="1">
    <location>
        <begin position="171"/>
        <end position="181"/>
    </location>
</feature>
<evidence type="ECO:0000259" key="2">
    <source>
        <dbReference type="Pfam" id="PF02602"/>
    </source>
</evidence>
<dbReference type="PANTHER" id="PTHR12390">
    <property type="entry name" value="UROPORPHYRINOGEN III SYNTHASE"/>
    <property type="match status" value="1"/>
</dbReference>
<dbReference type="PANTHER" id="PTHR12390:SF0">
    <property type="entry name" value="UROPORPHYRINOGEN-III SYNTHASE"/>
    <property type="match status" value="1"/>
</dbReference>
<dbReference type="Gene3D" id="3.40.50.10090">
    <property type="match status" value="2"/>
</dbReference>
<dbReference type="GO" id="GO:0005829">
    <property type="term" value="C:cytosol"/>
    <property type="evidence" value="ECO:0007669"/>
    <property type="project" value="TreeGrafter"/>
</dbReference>
<dbReference type="InterPro" id="IPR036108">
    <property type="entry name" value="4pyrrol_syn_uPrphyn_synt_sf"/>
</dbReference>
<dbReference type="UniPathway" id="UPA00251">
    <property type="reaction ID" value="UER00320"/>
</dbReference>